<gene>
    <name evidence="1" type="ORF">RRG08_038067</name>
</gene>
<protein>
    <submittedName>
        <fullName evidence="1">Uncharacterized protein</fullName>
    </submittedName>
</protein>
<dbReference type="Proteomes" id="UP001283361">
    <property type="component" value="Unassembled WGS sequence"/>
</dbReference>
<sequence length="120" mass="13868">MPGFPPLCGYFLLRAKHPQHHHRGILIGSDRAAGIPAVYKPSLTPRLLGPVADVQTKATLQREVSDKRHKEAKGPFRKTLLERRFFSFRNQCKHHLCGFAEFQRVLLKVSFHHCLSDRWM</sequence>
<organism evidence="1 2">
    <name type="scientific">Elysia crispata</name>
    <name type="common">lettuce slug</name>
    <dbReference type="NCBI Taxonomy" id="231223"/>
    <lineage>
        <taxon>Eukaryota</taxon>
        <taxon>Metazoa</taxon>
        <taxon>Spiralia</taxon>
        <taxon>Lophotrochozoa</taxon>
        <taxon>Mollusca</taxon>
        <taxon>Gastropoda</taxon>
        <taxon>Heterobranchia</taxon>
        <taxon>Euthyneura</taxon>
        <taxon>Panpulmonata</taxon>
        <taxon>Sacoglossa</taxon>
        <taxon>Placobranchoidea</taxon>
        <taxon>Plakobranchidae</taxon>
        <taxon>Elysia</taxon>
    </lineage>
</organism>
<name>A0AAE0ZY25_9GAST</name>
<dbReference type="EMBL" id="JAWDGP010003058">
    <property type="protein sequence ID" value="KAK3777818.1"/>
    <property type="molecule type" value="Genomic_DNA"/>
</dbReference>
<comment type="caution">
    <text evidence="1">The sequence shown here is derived from an EMBL/GenBank/DDBJ whole genome shotgun (WGS) entry which is preliminary data.</text>
</comment>
<keyword evidence="2" id="KW-1185">Reference proteome</keyword>
<evidence type="ECO:0000313" key="2">
    <source>
        <dbReference type="Proteomes" id="UP001283361"/>
    </source>
</evidence>
<accession>A0AAE0ZY25</accession>
<evidence type="ECO:0000313" key="1">
    <source>
        <dbReference type="EMBL" id="KAK3777818.1"/>
    </source>
</evidence>
<proteinExistence type="predicted"/>
<dbReference type="AlphaFoldDB" id="A0AAE0ZY25"/>
<reference evidence="1" key="1">
    <citation type="journal article" date="2023" name="G3 (Bethesda)">
        <title>A reference genome for the long-term kleptoplast-retaining sea slug Elysia crispata morphotype clarki.</title>
        <authorList>
            <person name="Eastman K.E."/>
            <person name="Pendleton A.L."/>
            <person name="Shaikh M.A."/>
            <person name="Suttiyut T."/>
            <person name="Ogas R."/>
            <person name="Tomko P."/>
            <person name="Gavelis G."/>
            <person name="Widhalm J.R."/>
            <person name="Wisecaver J.H."/>
        </authorList>
    </citation>
    <scope>NUCLEOTIDE SEQUENCE</scope>
    <source>
        <strain evidence="1">ECLA1</strain>
    </source>
</reference>